<dbReference type="PANTHER" id="PTHR43557:SF4">
    <property type="entry name" value="APOPTOSIS-INDUCING FACTOR 1, MITOCHONDRIAL"/>
    <property type="match status" value="1"/>
</dbReference>
<dbReference type="Pfam" id="PF07992">
    <property type="entry name" value="Pyr_redox_2"/>
    <property type="match status" value="1"/>
</dbReference>
<protein>
    <recommendedName>
        <fullName evidence="18">Apoptosis-inducing factor 1, mitochondrial</fullName>
    </recommendedName>
</protein>
<dbReference type="GO" id="GO:0046983">
    <property type="term" value="F:protein dimerization activity"/>
    <property type="evidence" value="ECO:0007669"/>
    <property type="project" value="InterPro"/>
</dbReference>
<evidence type="ECO:0000256" key="7">
    <source>
        <dbReference type="ARBA" id="ARBA00022946"/>
    </source>
</evidence>
<dbReference type="OrthoDB" id="6029at2759"/>
<name>A0A834I1M2_RHYFE</name>
<keyword evidence="13" id="KW-1133">Transmembrane helix</keyword>
<gene>
    <name evidence="16" type="ORF">GWI33_014944</name>
</gene>
<keyword evidence="17" id="KW-1185">Reference proteome</keyword>
<dbReference type="SUPFAM" id="SSF55424">
    <property type="entry name" value="FAD/NAD-linked reductases, dimerisation (C-terminal) domain"/>
    <property type="match status" value="1"/>
</dbReference>
<dbReference type="InterPro" id="IPR050446">
    <property type="entry name" value="FAD-oxidoreductase/Apoptosis"/>
</dbReference>
<dbReference type="Gene3D" id="3.50.50.60">
    <property type="entry name" value="FAD/NAD(P)-binding domain"/>
    <property type="match status" value="2"/>
</dbReference>
<dbReference type="Gene3D" id="3.30.390.30">
    <property type="match status" value="1"/>
</dbReference>
<evidence type="ECO:0008006" key="18">
    <source>
        <dbReference type="Google" id="ProtNLM"/>
    </source>
</evidence>
<keyword evidence="10" id="KW-0496">Mitochondrion</keyword>
<accession>A0A834I1M2</accession>
<dbReference type="Proteomes" id="UP000625711">
    <property type="component" value="Unassembled WGS sequence"/>
</dbReference>
<feature type="domain" description="Mitochondrial apoptosis-inducing factor C-terminal" evidence="15">
    <location>
        <begin position="533"/>
        <end position="669"/>
    </location>
</feature>
<evidence type="ECO:0000256" key="10">
    <source>
        <dbReference type="ARBA" id="ARBA00023128"/>
    </source>
</evidence>
<feature type="region of interest" description="Disordered" evidence="12">
    <location>
        <begin position="111"/>
        <end position="134"/>
    </location>
</feature>
<feature type="transmembrane region" description="Helical" evidence="13">
    <location>
        <begin position="142"/>
        <end position="161"/>
    </location>
</feature>
<dbReference type="AlphaFoldDB" id="A0A834I1M2"/>
<evidence type="ECO:0000256" key="5">
    <source>
        <dbReference type="ARBA" id="ARBA00022703"/>
    </source>
</evidence>
<evidence type="ECO:0000256" key="2">
    <source>
        <dbReference type="ARBA" id="ARBA00004173"/>
    </source>
</evidence>
<evidence type="ECO:0000256" key="3">
    <source>
        <dbReference type="ARBA" id="ARBA00006442"/>
    </source>
</evidence>
<keyword evidence="13" id="KW-0472">Membrane</keyword>
<comment type="subcellular location">
    <subcellularLocation>
        <location evidence="2">Mitochondrion</location>
    </subcellularLocation>
</comment>
<dbReference type="GO" id="GO:0033108">
    <property type="term" value="P:mitochondrial respiratory chain complex assembly"/>
    <property type="evidence" value="ECO:0007669"/>
    <property type="project" value="TreeGrafter"/>
</dbReference>
<dbReference type="GO" id="GO:0071949">
    <property type="term" value="F:FAD binding"/>
    <property type="evidence" value="ECO:0007669"/>
    <property type="project" value="TreeGrafter"/>
</dbReference>
<keyword evidence="7" id="KW-0809">Transit peptide</keyword>
<dbReference type="GO" id="GO:0005739">
    <property type="term" value="C:mitochondrion"/>
    <property type="evidence" value="ECO:0007669"/>
    <property type="project" value="UniProtKB-SubCell"/>
</dbReference>
<organism evidence="16 17">
    <name type="scientific">Rhynchophorus ferrugineus</name>
    <name type="common">Red palm weevil</name>
    <name type="synonym">Curculio ferrugineus</name>
    <dbReference type="NCBI Taxonomy" id="354439"/>
    <lineage>
        <taxon>Eukaryota</taxon>
        <taxon>Metazoa</taxon>
        <taxon>Ecdysozoa</taxon>
        <taxon>Arthropoda</taxon>
        <taxon>Hexapoda</taxon>
        <taxon>Insecta</taxon>
        <taxon>Pterygota</taxon>
        <taxon>Neoptera</taxon>
        <taxon>Endopterygota</taxon>
        <taxon>Coleoptera</taxon>
        <taxon>Polyphaga</taxon>
        <taxon>Cucujiformia</taxon>
        <taxon>Curculionidae</taxon>
        <taxon>Dryophthorinae</taxon>
        <taxon>Rhynchophorus</taxon>
    </lineage>
</organism>
<comment type="catalytic activity">
    <reaction evidence="11">
        <text>A + NADH + H(+) = AH2 + NAD(+)</text>
        <dbReference type="Rhea" id="RHEA:11356"/>
        <dbReference type="ChEBI" id="CHEBI:13193"/>
        <dbReference type="ChEBI" id="CHEBI:15378"/>
        <dbReference type="ChEBI" id="CHEBI:17499"/>
        <dbReference type="ChEBI" id="CHEBI:57540"/>
        <dbReference type="ChEBI" id="CHEBI:57945"/>
    </reaction>
</comment>
<proteinExistence type="inferred from homology"/>
<feature type="region of interest" description="Disordered" evidence="12">
    <location>
        <begin position="167"/>
        <end position="189"/>
    </location>
</feature>
<keyword evidence="5" id="KW-0053">Apoptosis</keyword>
<evidence type="ECO:0000256" key="6">
    <source>
        <dbReference type="ARBA" id="ARBA00022827"/>
    </source>
</evidence>
<dbReference type="SUPFAM" id="SSF51905">
    <property type="entry name" value="FAD/NAD(P)-binding domain"/>
    <property type="match status" value="1"/>
</dbReference>
<dbReference type="InterPro" id="IPR036188">
    <property type="entry name" value="FAD/NAD-bd_sf"/>
</dbReference>
<feature type="region of interest" description="Disordered" evidence="12">
    <location>
        <begin position="47"/>
        <end position="83"/>
    </location>
</feature>
<comment type="similarity">
    <text evidence="3">Belongs to the FAD-dependent oxidoreductase family.</text>
</comment>
<evidence type="ECO:0000256" key="12">
    <source>
        <dbReference type="SAM" id="MobiDB-lite"/>
    </source>
</evidence>
<sequence>MYRARNFCNAIAISPIRTRHSVGFCNKPLNIRSSDYLKHINSIVPKRQLSSDGGKKVCDETITSHPSPKSPKPESSSASESVKLKECNPVEINPFKPSPYRIAGKIPSISECDPPNELSKLPHPAGSWNENERRNREKGRNMLLFGTLLAVGSIGALYYVGLTNEPEDKNASSKSVKADKRQKIRDPQKASEIPDDVPYLLIGGGTASFSAFRAIKSSDPTAKILIVSNEPYYPYMRPPLSKEIWFNDEEEVTKGLAFKQWNGSERSLFYEPEDFYTPCRELMSSENGGVAVARGWSVNHIDVMEKTVYLDDGTPIKYNKCLIATGATPRLSPVFEVATADENLKDKIKLYRNVDDYRDIAEAFKDTKAVAIVGGGFLGSELACAFGRKDKRKTKQIYQIFRETGNMGKILPEYLSFWTTDKVRAEGVNVISNTEVVGVKLKPDDKVELTLSSGKAILVDFVVVAVGVEPNTDFAEKSRLEVDPELGGYLVNTELQARSDLYVAGDCCCFYDPRLGRRRIEHHDHAVVSGRLAGENMAGARKPYWHQSMFWSDLGPEVGYEAIGIVDSTLPTVGVFAKATTNDTPQAIVEQTNEGDRSKTEGLPKECEKYLSEEEKAKLKEAKKLLPDATEGEDYGKGVIFYLRDDIVVGIVLWNVFNRMSIARQVLKDQKKYDDLNEVAKLFNIHGDE</sequence>
<dbReference type="GO" id="GO:0016174">
    <property type="term" value="F:NAD(P)H oxidase H2O2-forming activity"/>
    <property type="evidence" value="ECO:0007669"/>
    <property type="project" value="TreeGrafter"/>
</dbReference>
<comment type="cofactor">
    <cofactor evidence="1">
        <name>FAD</name>
        <dbReference type="ChEBI" id="CHEBI:57692"/>
    </cofactor>
</comment>
<comment type="caution">
    <text evidence="16">The sequence shown here is derived from an EMBL/GenBank/DDBJ whole genome shotgun (WGS) entry which is preliminary data.</text>
</comment>
<evidence type="ECO:0000256" key="11">
    <source>
        <dbReference type="ARBA" id="ARBA00047786"/>
    </source>
</evidence>
<evidence type="ECO:0000256" key="4">
    <source>
        <dbReference type="ARBA" id="ARBA00022630"/>
    </source>
</evidence>
<dbReference type="EMBL" id="JAACXV010013801">
    <property type="protein sequence ID" value="KAF7272259.1"/>
    <property type="molecule type" value="Genomic_DNA"/>
</dbReference>
<evidence type="ECO:0000256" key="13">
    <source>
        <dbReference type="SAM" id="Phobius"/>
    </source>
</evidence>
<dbReference type="PRINTS" id="PR00368">
    <property type="entry name" value="FADPNR"/>
</dbReference>
<dbReference type="InterPro" id="IPR029324">
    <property type="entry name" value="AIF_C"/>
</dbReference>
<evidence type="ECO:0000256" key="9">
    <source>
        <dbReference type="ARBA" id="ARBA00023027"/>
    </source>
</evidence>
<dbReference type="InterPro" id="IPR023753">
    <property type="entry name" value="FAD/NAD-binding_dom"/>
</dbReference>
<evidence type="ECO:0000256" key="1">
    <source>
        <dbReference type="ARBA" id="ARBA00001974"/>
    </source>
</evidence>
<dbReference type="PRINTS" id="PR00411">
    <property type="entry name" value="PNDRDTASEI"/>
</dbReference>
<keyword evidence="4" id="KW-0285">Flavoprotein</keyword>
<dbReference type="InterPro" id="IPR016156">
    <property type="entry name" value="FAD/NAD-linked_Rdtase_dimer_sf"/>
</dbReference>
<evidence type="ECO:0000259" key="15">
    <source>
        <dbReference type="Pfam" id="PF14721"/>
    </source>
</evidence>
<evidence type="ECO:0000256" key="8">
    <source>
        <dbReference type="ARBA" id="ARBA00023002"/>
    </source>
</evidence>
<evidence type="ECO:0000313" key="17">
    <source>
        <dbReference type="Proteomes" id="UP000625711"/>
    </source>
</evidence>
<dbReference type="Pfam" id="PF14721">
    <property type="entry name" value="AIF_C"/>
    <property type="match status" value="1"/>
</dbReference>
<evidence type="ECO:0000313" key="16">
    <source>
        <dbReference type="EMBL" id="KAF7272259.1"/>
    </source>
</evidence>
<reference evidence="16" key="1">
    <citation type="submission" date="2020-08" db="EMBL/GenBank/DDBJ databases">
        <title>Genome sequencing and assembly of the red palm weevil Rhynchophorus ferrugineus.</title>
        <authorList>
            <person name="Dias G.B."/>
            <person name="Bergman C.M."/>
            <person name="Manee M."/>
        </authorList>
    </citation>
    <scope>NUCLEOTIDE SEQUENCE</scope>
    <source>
        <strain evidence="16">AA-2017</strain>
        <tissue evidence="16">Whole larva</tissue>
    </source>
</reference>
<keyword evidence="8" id="KW-0560">Oxidoreductase</keyword>
<dbReference type="PANTHER" id="PTHR43557">
    <property type="entry name" value="APOPTOSIS-INDUCING FACTOR 1"/>
    <property type="match status" value="1"/>
</dbReference>
<dbReference type="GO" id="GO:0006915">
    <property type="term" value="P:apoptotic process"/>
    <property type="evidence" value="ECO:0007669"/>
    <property type="project" value="UniProtKB-KW"/>
</dbReference>
<dbReference type="SMART" id="SM01353">
    <property type="entry name" value="AIF_C"/>
    <property type="match status" value="1"/>
</dbReference>
<evidence type="ECO:0000259" key="14">
    <source>
        <dbReference type="Pfam" id="PF07992"/>
    </source>
</evidence>
<keyword evidence="13" id="KW-0812">Transmembrane</keyword>
<feature type="domain" description="FAD/NAD(P)-binding" evidence="14">
    <location>
        <begin position="200"/>
        <end position="530"/>
    </location>
</feature>
<keyword evidence="9" id="KW-0520">NAD</keyword>
<keyword evidence="6" id="KW-0274">FAD</keyword>